<evidence type="ECO:0000313" key="3">
    <source>
        <dbReference type="Proteomes" id="UP000321899"/>
    </source>
</evidence>
<dbReference type="Pfam" id="PF09820">
    <property type="entry name" value="AAA-ATPase_like"/>
    <property type="match status" value="1"/>
</dbReference>
<evidence type="ECO:0000313" key="2">
    <source>
        <dbReference type="EMBL" id="TYT73560.1"/>
    </source>
</evidence>
<dbReference type="Proteomes" id="UP000321899">
    <property type="component" value="Unassembled WGS sequence"/>
</dbReference>
<proteinExistence type="predicted"/>
<name>A0A5S5MCZ4_9BACT</name>
<gene>
    <name evidence="2" type="ORF">FIM25_14625</name>
</gene>
<dbReference type="EMBL" id="VDMB01000026">
    <property type="protein sequence ID" value="TYT73560.1"/>
    <property type="molecule type" value="Genomic_DNA"/>
</dbReference>
<dbReference type="PANTHER" id="PTHR34825">
    <property type="entry name" value="CONSERVED PROTEIN, WITH A WEAK D-GALACTARATE DEHYDRATASE/ALTRONATE HYDROLASE DOMAIN"/>
    <property type="match status" value="1"/>
</dbReference>
<organism evidence="2 3">
    <name type="scientific">Desulfobotulus mexicanus</name>
    <dbReference type="NCBI Taxonomy" id="2586642"/>
    <lineage>
        <taxon>Bacteria</taxon>
        <taxon>Pseudomonadati</taxon>
        <taxon>Thermodesulfobacteriota</taxon>
        <taxon>Desulfobacteria</taxon>
        <taxon>Desulfobacterales</taxon>
        <taxon>Desulfobacteraceae</taxon>
        <taxon>Desulfobotulus</taxon>
    </lineage>
</organism>
<dbReference type="OrthoDB" id="9808684at2"/>
<feature type="domain" description="AAA-ATPase-like" evidence="1">
    <location>
        <begin position="5"/>
        <end position="201"/>
    </location>
</feature>
<dbReference type="AlphaFoldDB" id="A0A5S5MCZ4"/>
<keyword evidence="3" id="KW-1185">Reference proteome</keyword>
<reference evidence="2 3" key="1">
    <citation type="submission" date="2019-06" db="EMBL/GenBank/DDBJ databases">
        <title>Desulfobotulus mexicanus sp. nov., a novel sulfate-reducing bacterium isolated from the sediment of an alkaline crater lake in Mexico.</title>
        <authorList>
            <person name="Hirschler-Rea A."/>
        </authorList>
    </citation>
    <scope>NUCLEOTIDE SEQUENCE [LARGE SCALE GENOMIC DNA]</scope>
    <source>
        <strain evidence="2 3">PAR22N</strain>
    </source>
</reference>
<accession>A0A5S5MCZ4</accession>
<dbReference type="InterPro" id="IPR018631">
    <property type="entry name" value="AAA-ATPase-like_dom"/>
</dbReference>
<protein>
    <submittedName>
        <fullName evidence="2">AAA family ATPase</fullName>
    </submittedName>
</protein>
<sequence>MKKLPVGISNLREIIGNGYAYVDKSMFVHDLEETGKYYFLSRPRRFGKSLMVDTLKEAFEGNRSLFEGLWLENRRDWEQVYPVIRVSFGQGIIGSRSELEEKIAEILYFYEQKFGVVSDFKSISGRFAQLIESVSIKYNQRVVLLVDEYDKPILDNIICRDRVEEIRDGLKNFYSVIKDSDAHLHFVFITGVSKFSKVSLFSGLNNLVDITLSPMFATICGLTESELVCVFEEHLKGKNLDDIRRWYNGYSWLGERIYNPFSILNFFREGLFRNYWFESGTPAFLLQLLTERHYPIPAIEKLEVGAELLGSFELDNIFVETLLFQTGYLTITAHEEVLPGEVLYRLNYPNFEVKKSFTEYLLTCFTRQPASP</sequence>
<evidence type="ECO:0000259" key="1">
    <source>
        <dbReference type="Pfam" id="PF09820"/>
    </source>
</evidence>
<dbReference type="PANTHER" id="PTHR34825:SF1">
    <property type="entry name" value="AAA-ATPASE-LIKE DOMAIN-CONTAINING PROTEIN"/>
    <property type="match status" value="1"/>
</dbReference>
<comment type="caution">
    <text evidence="2">The sequence shown here is derived from an EMBL/GenBank/DDBJ whole genome shotgun (WGS) entry which is preliminary data.</text>
</comment>